<feature type="transmembrane region" description="Helical" evidence="10">
    <location>
        <begin position="353"/>
        <end position="371"/>
    </location>
</feature>
<feature type="transmembrane region" description="Helical" evidence="10">
    <location>
        <begin position="273"/>
        <end position="294"/>
    </location>
</feature>
<comment type="similarity">
    <text evidence="2">Belongs to the multi antimicrobial extrusion (MATE) (TC 2.A.66.1) family. MepA subfamily.</text>
</comment>
<feature type="transmembrane region" description="Helical" evidence="10">
    <location>
        <begin position="321"/>
        <end position="341"/>
    </location>
</feature>
<evidence type="ECO:0000256" key="8">
    <source>
        <dbReference type="ARBA" id="ARBA00023136"/>
    </source>
</evidence>
<evidence type="ECO:0000256" key="5">
    <source>
        <dbReference type="ARBA" id="ARBA00022475"/>
    </source>
</evidence>
<evidence type="ECO:0000313" key="11">
    <source>
        <dbReference type="EMBL" id="EGC70581.1"/>
    </source>
</evidence>
<gene>
    <name evidence="11" type="ORF">HMPREF9087_0747</name>
</gene>
<keyword evidence="7 10" id="KW-1133">Transmembrane helix</keyword>
<dbReference type="InterPro" id="IPR048279">
    <property type="entry name" value="MdtK-like"/>
</dbReference>
<dbReference type="InterPro" id="IPR002528">
    <property type="entry name" value="MATE_fam"/>
</dbReference>
<evidence type="ECO:0000256" key="9">
    <source>
        <dbReference type="ARBA" id="ARBA00023251"/>
    </source>
</evidence>
<feature type="transmembrane region" description="Helical" evidence="10">
    <location>
        <begin position="450"/>
        <end position="472"/>
    </location>
</feature>
<evidence type="ECO:0000256" key="2">
    <source>
        <dbReference type="ARBA" id="ARBA00008417"/>
    </source>
</evidence>
<comment type="caution">
    <text evidence="11">The sequence shown here is derived from an EMBL/GenBank/DDBJ whole genome shotgun (WGS) entry which is preliminary data.</text>
</comment>
<dbReference type="InterPro" id="IPR051327">
    <property type="entry name" value="MATE_MepA_subfamily"/>
</dbReference>
<evidence type="ECO:0000256" key="10">
    <source>
        <dbReference type="SAM" id="Phobius"/>
    </source>
</evidence>
<dbReference type="GO" id="GO:0042910">
    <property type="term" value="F:xenobiotic transmembrane transporter activity"/>
    <property type="evidence" value="ECO:0007669"/>
    <property type="project" value="InterPro"/>
</dbReference>
<comment type="subcellular location">
    <subcellularLocation>
        <location evidence="1">Cell membrane</location>
        <topology evidence="1">Multi-pass membrane protein</topology>
    </subcellularLocation>
</comment>
<protein>
    <recommendedName>
        <fullName evidence="3">Multidrug export protein MepA</fullName>
    </recommendedName>
</protein>
<dbReference type="AlphaFoldDB" id="F0EH64"/>
<feature type="transmembrane region" description="Helical" evidence="10">
    <location>
        <begin position="171"/>
        <end position="191"/>
    </location>
</feature>
<evidence type="ECO:0000256" key="1">
    <source>
        <dbReference type="ARBA" id="ARBA00004651"/>
    </source>
</evidence>
<reference evidence="11 12" key="1">
    <citation type="submission" date="2011-01" db="EMBL/GenBank/DDBJ databases">
        <authorList>
            <person name="Muzny D."/>
            <person name="Qin X."/>
            <person name="Deng J."/>
            <person name="Jiang H."/>
            <person name="Liu Y."/>
            <person name="Qu J."/>
            <person name="Song X.-Z."/>
            <person name="Zhang L."/>
            <person name="Thornton R."/>
            <person name="Coyle M."/>
            <person name="Francisco L."/>
            <person name="Jackson L."/>
            <person name="Javaid M."/>
            <person name="Korchina V."/>
            <person name="Kovar C."/>
            <person name="Mata R."/>
            <person name="Mathew T."/>
            <person name="Ngo R."/>
            <person name="Nguyen L."/>
            <person name="Nguyen N."/>
            <person name="Okwuonu G."/>
            <person name="Ongeri F."/>
            <person name="Pham C."/>
            <person name="Simmons D."/>
            <person name="Wilczek-Boney K."/>
            <person name="Hale W."/>
            <person name="Jakkamsetti A."/>
            <person name="Pham P."/>
            <person name="Ruth R."/>
            <person name="San Lucas F."/>
            <person name="Warren J."/>
            <person name="Zhang J."/>
            <person name="Zhao Z."/>
            <person name="Zhou C."/>
            <person name="Zhu D."/>
            <person name="Lee S."/>
            <person name="Bess C."/>
            <person name="Blankenburg K."/>
            <person name="Forbes L."/>
            <person name="Fu Q."/>
            <person name="Gubbala S."/>
            <person name="Hirani K."/>
            <person name="Jayaseelan J.C."/>
            <person name="Lara F."/>
            <person name="Munidasa M."/>
            <person name="Palculict T."/>
            <person name="Patil S."/>
            <person name="Pu L.-L."/>
            <person name="Saada N."/>
            <person name="Tang L."/>
            <person name="Weissenberger G."/>
            <person name="Zhu Y."/>
            <person name="Hemphill L."/>
            <person name="Shang Y."/>
            <person name="Youmans B."/>
            <person name="Ayvaz T."/>
            <person name="Ross M."/>
            <person name="Santibanez J."/>
            <person name="Aqrawi P."/>
            <person name="Gross S."/>
            <person name="Joshi V."/>
            <person name="Fowler G."/>
            <person name="Nazareth L."/>
            <person name="Reid J."/>
            <person name="Worley K."/>
            <person name="Petrosino J."/>
            <person name="Highlander S."/>
            <person name="Gibbs R."/>
        </authorList>
    </citation>
    <scope>NUCLEOTIDE SEQUENCE [LARGE SCALE GENOMIC DNA]</scope>
    <source>
        <strain evidence="11 12">ATCC 12755</strain>
    </source>
</reference>
<evidence type="ECO:0000256" key="4">
    <source>
        <dbReference type="ARBA" id="ARBA00022448"/>
    </source>
</evidence>
<dbReference type="PANTHER" id="PTHR43823">
    <property type="entry name" value="SPORULATION PROTEIN YKVU"/>
    <property type="match status" value="1"/>
</dbReference>
<feature type="transmembrane region" description="Helical" evidence="10">
    <location>
        <begin position="203"/>
        <end position="222"/>
    </location>
</feature>
<dbReference type="NCBIfam" id="TIGR00797">
    <property type="entry name" value="matE"/>
    <property type="match status" value="1"/>
</dbReference>
<dbReference type="EMBL" id="AEWT01000006">
    <property type="protein sequence ID" value="EGC70581.1"/>
    <property type="molecule type" value="Genomic_DNA"/>
</dbReference>
<feature type="transmembrane region" description="Helical" evidence="10">
    <location>
        <begin position="391"/>
        <end position="412"/>
    </location>
</feature>
<dbReference type="PANTHER" id="PTHR43823:SF3">
    <property type="entry name" value="MULTIDRUG EXPORT PROTEIN MEPA"/>
    <property type="match status" value="1"/>
</dbReference>
<dbReference type="PIRSF" id="PIRSF006603">
    <property type="entry name" value="DinF"/>
    <property type="match status" value="1"/>
</dbReference>
<name>F0EH64_ENTCA</name>
<feature type="transmembrane region" description="Helical" evidence="10">
    <location>
        <begin position="228"/>
        <end position="247"/>
    </location>
</feature>
<evidence type="ECO:0000313" key="12">
    <source>
        <dbReference type="Proteomes" id="UP000004835"/>
    </source>
</evidence>
<dbReference type="CDD" id="cd13143">
    <property type="entry name" value="MATE_MepA_like"/>
    <property type="match status" value="1"/>
</dbReference>
<sequence length="486" mass="53114">MSNKQSITAYCLKVRFLTVNYLIKGGIIMEEVTMNESNIYYLSESPVRKAIAHLSIPMMVGISTTTIYNLINAYFIGLIHDTNMMSAITLAMPITILLMAVGNMLGVGGGSYITRLLGNGDTQKGKKVAGYAFYSSILLGVIIGIVTVIFMDPFIHLLGASGQTFLYTKQYSLILFVGGASFILNFALEQLVRSEGASKESMYGMFVSVAVSILLDALLILVFNLHVIGAGLSLVIANIASTTYYVWFLETKSETLKGFLKNMKLSIKDQLEVYKIGISELFKSAFMIVTTLLLNNFSAEYGDNVVASFGIAVRITQLPEFLTMGLFLGVIPLFAYSFSAHNTKRVKEALKEVSLWIGGISILFALIVYWLRVPVLGLFTSDPRVIQVGLTILGAQLVSSIFNGFSGLFTGIFQASGLGAQTGVMSTIQGTFFIPIVLLLHHFYGLDGLIWSMTITEGIAFVAGVLMMIPYLNKLNKNDLPAMQNQ</sequence>
<evidence type="ECO:0000256" key="3">
    <source>
        <dbReference type="ARBA" id="ARBA00022106"/>
    </source>
</evidence>
<dbReference type="Pfam" id="PF01554">
    <property type="entry name" value="MatE"/>
    <property type="match status" value="2"/>
</dbReference>
<keyword evidence="5" id="KW-1003">Cell membrane</keyword>
<dbReference type="GO" id="GO:0015297">
    <property type="term" value="F:antiporter activity"/>
    <property type="evidence" value="ECO:0007669"/>
    <property type="project" value="InterPro"/>
</dbReference>
<keyword evidence="8 10" id="KW-0472">Membrane</keyword>
<dbReference type="HOGENOM" id="CLU_012893_0_1_9"/>
<evidence type="ECO:0000256" key="6">
    <source>
        <dbReference type="ARBA" id="ARBA00022692"/>
    </source>
</evidence>
<dbReference type="GO" id="GO:0005886">
    <property type="term" value="C:plasma membrane"/>
    <property type="evidence" value="ECO:0007669"/>
    <property type="project" value="UniProtKB-SubCell"/>
</dbReference>
<accession>F0EH64</accession>
<dbReference type="Proteomes" id="UP000004835">
    <property type="component" value="Unassembled WGS sequence"/>
</dbReference>
<evidence type="ECO:0000256" key="7">
    <source>
        <dbReference type="ARBA" id="ARBA00022989"/>
    </source>
</evidence>
<feature type="transmembrane region" description="Helical" evidence="10">
    <location>
        <begin position="128"/>
        <end position="151"/>
    </location>
</feature>
<feature type="transmembrane region" description="Helical" evidence="10">
    <location>
        <begin position="58"/>
        <end position="79"/>
    </location>
</feature>
<proteinExistence type="inferred from homology"/>
<dbReference type="InterPro" id="IPR045070">
    <property type="entry name" value="MATE_MepA-like"/>
</dbReference>
<keyword evidence="4" id="KW-0813">Transport</keyword>
<feature type="transmembrane region" description="Helical" evidence="10">
    <location>
        <begin position="85"/>
        <end position="107"/>
    </location>
</feature>
<feature type="transmembrane region" description="Helical" evidence="10">
    <location>
        <begin position="424"/>
        <end position="444"/>
    </location>
</feature>
<keyword evidence="6 10" id="KW-0812">Transmembrane</keyword>
<organism evidence="11 12">
    <name type="scientific">Enterococcus casseliflavus ATCC 12755</name>
    <dbReference type="NCBI Taxonomy" id="888066"/>
    <lineage>
        <taxon>Bacteria</taxon>
        <taxon>Bacillati</taxon>
        <taxon>Bacillota</taxon>
        <taxon>Bacilli</taxon>
        <taxon>Lactobacillales</taxon>
        <taxon>Enterococcaceae</taxon>
        <taxon>Enterococcus</taxon>
    </lineage>
</organism>
<keyword evidence="9" id="KW-0046">Antibiotic resistance</keyword>
<dbReference type="GO" id="GO:0046677">
    <property type="term" value="P:response to antibiotic"/>
    <property type="evidence" value="ECO:0007669"/>
    <property type="project" value="UniProtKB-KW"/>
</dbReference>